<name>A0AAV4RNN5_9ARAC</name>
<dbReference type="AlphaFoldDB" id="A0AAV4RNN5"/>
<sequence length="113" mass="12953">MTLGRGEQVTTKGGFVLLLPTAEKRKNTRTALAVRARFIERFINKFEYASSRRNQNRSLKVAGIVYPPPAAEKPWMIQIASSEPSDLFCFKNGSIFNGRAHERAWSEKNRQYF</sequence>
<protein>
    <submittedName>
        <fullName evidence="1">Uncharacterized protein</fullName>
    </submittedName>
</protein>
<evidence type="ECO:0000313" key="2">
    <source>
        <dbReference type="Proteomes" id="UP001054837"/>
    </source>
</evidence>
<keyword evidence="2" id="KW-1185">Reference proteome</keyword>
<gene>
    <name evidence="1" type="ORF">CDAR_525471</name>
</gene>
<reference evidence="1 2" key="1">
    <citation type="submission" date="2021-06" db="EMBL/GenBank/DDBJ databases">
        <title>Caerostris darwini draft genome.</title>
        <authorList>
            <person name="Kono N."/>
            <person name="Arakawa K."/>
        </authorList>
    </citation>
    <scope>NUCLEOTIDE SEQUENCE [LARGE SCALE GENOMIC DNA]</scope>
</reference>
<accession>A0AAV4RNN5</accession>
<dbReference type="Proteomes" id="UP001054837">
    <property type="component" value="Unassembled WGS sequence"/>
</dbReference>
<evidence type="ECO:0000313" key="1">
    <source>
        <dbReference type="EMBL" id="GIY21890.1"/>
    </source>
</evidence>
<dbReference type="EMBL" id="BPLQ01006355">
    <property type="protein sequence ID" value="GIY21890.1"/>
    <property type="molecule type" value="Genomic_DNA"/>
</dbReference>
<organism evidence="1 2">
    <name type="scientific">Caerostris darwini</name>
    <dbReference type="NCBI Taxonomy" id="1538125"/>
    <lineage>
        <taxon>Eukaryota</taxon>
        <taxon>Metazoa</taxon>
        <taxon>Ecdysozoa</taxon>
        <taxon>Arthropoda</taxon>
        <taxon>Chelicerata</taxon>
        <taxon>Arachnida</taxon>
        <taxon>Araneae</taxon>
        <taxon>Araneomorphae</taxon>
        <taxon>Entelegynae</taxon>
        <taxon>Araneoidea</taxon>
        <taxon>Araneidae</taxon>
        <taxon>Caerostris</taxon>
    </lineage>
</organism>
<comment type="caution">
    <text evidence="1">The sequence shown here is derived from an EMBL/GenBank/DDBJ whole genome shotgun (WGS) entry which is preliminary data.</text>
</comment>
<proteinExistence type="predicted"/>